<dbReference type="RefSeq" id="WP_270056795.1">
    <property type="nucleotide sequence ID" value="NZ_CP115149.1"/>
</dbReference>
<evidence type="ECO:0000313" key="2">
    <source>
        <dbReference type="EMBL" id="WBL36271.1"/>
    </source>
</evidence>
<dbReference type="Proteomes" id="UP001212803">
    <property type="component" value="Chromosome"/>
</dbReference>
<evidence type="ECO:0000313" key="3">
    <source>
        <dbReference type="Proteomes" id="UP001212803"/>
    </source>
</evidence>
<accession>A0ABY7M6X7</accession>
<organism evidence="2 3">
    <name type="scientific">Tepidiforma flava</name>
    <dbReference type="NCBI Taxonomy" id="3004094"/>
    <lineage>
        <taxon>Bacteria</taxon>
        <taxon>Bacillati</taxon>
        <taxon>Chloroflexota</taxon>
        <taxon>Tepidiformia</taxon>
        <taxon>Tepidiformales</taxon>
        <taxon>Tepidiformaceae</taxon>
        <taxon>Tepidiforma</taxon>
    </lineage>
</organism>
<dbReference type="Gene3D" id="3.40.30.10">
    <property type="entry name" value="Glutaredoxin"/>
    <property type="match status" value="1"/>
</dbReference>
<reference evidence="2 3" key="1">
    <citation type="journal article" date="2023" name="ISME J.">
        <title>Thermophilic Dehalococcoidia with unusual traits shed light on an unexpected past.</title>
        <authorList>
            <person name="Palmer M."/>
            <person name="Covington J.K."/>
            <person name="Zhou E.M."/>
            <person name="Thomas S.C."/>
            <person name="Habib N."/>
            <person name="Seymour C.O."/>
            <person name="Lai D."/>
            <person name="Johnston J."/>
            <person name="Hashimi A."/>
            <person name="Jiao J.Y."/>
            <person name="Muok A.R."/>
            <person name="Liu L."/>
            <person name="Xian W.D."/>
            <person name="Zhi X.Y."/>
            <person name="Li M.M."/>
            <person name="Silva L.P."/>
            <person name="Bowen B.P."/>
            <person name="Louie K."/>
            <person name="Briegel A."/>
            <person name="Pett-Ridge J."/>
            <person name="Weber P.K."/>
            <person name="Tocheva E.I."/>
            <person name="Woyke T."/>
            <person name="Northen T.R."/>
            <person name="Mayali X."/>
            <person name="Li W.J."/>
            <person name="Hedlund B.P."/>
        </authorList>
    </citation>
    <scope>NUCLEOTIDE SEQUENCE [LARGE SCALE GENOMIC DNA]</scope>
    <source>
        <strain evidence="2 3">YIM 72310</strain>
    </source>
</reference>
<gene>
    <name evidence="2" type="ORF">O0235_01345</name>
</gene>
<feature type="region of interest" description="Disordered" evidence="1">
    <location>
        <begin position="38"/>
        <end position="61"/>
    </location>
</feature>
<proteinExistence type="predicted"/>
<evidence type="ECO:0000256" key="1">
    <source>
        <dbReference type="SAM" id="MobiDB-lite"/>
    </source>
</evidence>
<name>A0ABY7M6X7_9CHLR</name>
<protein>
    <submittedName>
        <fullName evidence="2">Uncharacterized protein</fullName>
    </submittedName>
</protein>
<sequence>MPAATVIEVTDATFAADVLERSKSLPVVVDFWAPGAAPAACSAPSSKKSPPKTKAASSSPS</sequence>
<dbReference type="InterPro" id="IPR036249">
    <property type="entry name" value="Thioredoxin-like_sf"/>
</dbReference>
<keyword evidence="3" id="KW-1185">Reference proteome</keyword>
<dbReference type="SUPFAM" id="SSF52833">
    <property type="entry name" value="Thioredoxin-like"/>
    <property type="match status" value="1"/>
</dbReference>
<dbReference type="EMBL" id="CP115149">
    <property type="protein sequence ID" value="WBL36271.1"/>
    <property type="molecule type" value="Genomic_DNA"/>
</dbReference>